<dbReference type="GO" id="GO:0006629">
    <property type="term" value="P:lipid metabolic process"/>
    <property type="evidence" value="ECO:0007669"/>
    <property type="project" value="UniProtKB-KW"/>
</dbReference>
<dbReference type="CDD" id="cd01837">
    <property type="entry name" value="SGNH_plant_lipase_like"/>
    <property type="match status" value="1"/>
</dbReference>
<evidence type="ECO:0000313" key="5">
    <source>
        <dbReference type="Proteomes" id="UP001180020"/>
    </source>
</evidence>
<reference evidence="4" key="2">
    <citation type="submission" date="2023-06" db="EMBL/GenBank/DDBJ databases">
        <authorList>
            <person name="Ma L."/>
            <person name="Liu K.-W."/>
            <person name="Li Z."/>
            <person name="Hsiao Y.-Y."/>
            <person name="Qi Y."/>
            <person name="Fu T."/>
            <person name="Tang G."/>
            <person name="Zhang D."/>
            <person name="Sun W.-H."/>
            <person name="Liu D.-K."/>
            <person name="Li Y."/>
            <person name="Chen G.-Z."/>
            <person name="Liu X.-D."/>
            <person name="Liao X.-Y."/>
            <person name="Jiang Y.-T."/>
            <person name="Yu X."/>
            <person name="Hao Y."/>
            <person name="Huang J."/>
            <person name="Zhao X.-W."/>
            <person name="Ke S."/>
            <person name="Chen Y.-Y."/>
            <person name="Wu W.-L."/>
            <person name="Hsu J.-L."/>
            <person name="Lin Y.-F."/>
            <person name="Huang M.-D."/>
            <person name="Li C.-Y."/>
            <person name="Huang L."/>
            <person name="Wang Z.-W."/>
            <person name="Zhao X."/>
            <person name="Zhong W.-Y."/>
            <person name="Peng D.-H."/>
            <person name="Ahmad S."/>
            <person name="Lan S."/>
            <person name="Zhang J.-S."/>
            <person name="Tsai W.-C."/>
            <person name="Van De Peer Y."/>
            <person name="Liu Z.-J."/>
        </authorList>
    </citation>
    <scope>NUCLEOTIDE SEQUENCE</scope>
    <source>
        <strain evidence="4">CP</strain>
        <tissue evidence="4">Leaves</tissue>
    </source>
</reference>
<evidence type="ECO:0000256" key="2">
    <source>
        <dbReference type="ARBA" id="ARBA00022801"/>
    </source>
</evidence>
<evidence type="ECO:0000256" key="3">
    <source>
        <dbReference type="ARBA" id="ARBA00023098"/>
    </source>
</evidence>
<dbReference type="InterPro" id="IPR035669">
    <property type="entry name" value="SGNH_plant_lipase-like"/>
</dbReference>
<dbReference type="Pfam" id="PF00657">
    <property type="entry name" value="Lipase_GDSL"/>
    <property type="match status" value="1"/>
</dbReference>
<keyword evidence="2" id="KW-0378">Hydrolase</keyword>
<dbReference type="Gene3D" id="3.40.50.1110">
    <property type="entry name" value="SGNH hydrolase"/>
    <property type="match status" value="1"/>
</dbReference>
<comment type="similarity">
    <text evidence="1">Belongs to the 'GDSL' lipolytic enzyme family.</text>
</comment>
<dbReference type="InterPro" id="IPR036514">
    <property type="entry name" value="SGNH_hydro_sf"/>
</dbReference>
<dbReference type="AlphaFoldDB" id="A0AAV9F9R6"/>
<accession>A0AAV9F9R6</accession>
<dbReference type="Proteomes" id="UP001180020">
    <property type="component" value="Unassembled WGS sequence"/>
</dbReference>
<evidence type="ECO:0000256" key="1">
    <source>
        <dbReference type="ARBA" id="ARBA00008668"/>
    </source>
</evidence>
<organism evidence="4 5">
    <name type="scientific">Acorus calamus</name>
    <name type="common">Sweet flag</name>
    <dbReference type="NCBI Taxonomy" id="4465"/>
    <lineage>
        <taxon>Eukaryota</taxon>
        <taxon>Viridiplantae</taxon>
        <taxon>Streptophyta</taxon>
        <taxon>Embryophyta</taxon>
        <taxon>Tracheophyta</taxon>
        <taxon>Spermatophyta</taxon>
        <taxon>Magnoliopsida</taxon>
        <taxon>Liliopsida</taxon>
        <taxon>Acoraceae</taxon>
        <taxon>Acorus</taxon>
    </lineage>
</organism>
<dbReference type="GO" id="GO:0016788">
    <property type="term" value="F:hydrolase activity, acting on ester bonds"/>
    <property type="evidence" value="ECO:0007669"/>
    <property type="project" value="InterPro"/>
</dbReference>
<dbReference type="InterPro" id="IPR001087">
    <property type="entry name" value="GDSL"/>
</dbReference>
<reference evidence="4" key="1">
    <citation type="journal article" date="2023" name="Nat. Commun.">
        <title>Diploid and tetraploid genomes of Acorus and the evolution of monocots.</title>
        <authorList>
            <person name="Ma L."/>
            <person name="Liu K.W."/>
            <person name="Li Z."/>
            <person name="Hsiao Y.Y."/>
            <person name="Qi Y."/>
            <person name="Fu T."/>
            <person name="Tang G.D."/>
            <person name="Zhang D."/>
            <person name="Sun W.H."/>
            <person name="Liu D.K."/>
            <person name="Li Y."/>
            <person name="Chen G.Z."/>
            <person name="Liu X.D."/>
            <person name="Liao X.Y."/>
            <person name="Jiang Y.T."/>
            <person name="Yu X."/>
            <person name="Hao Y."/>
            <person name="Huang J."/>
            <person name="Zhao X.W."/>
            <person name="Ke S."/>
            <person name="Chen Y.Y."/>
            <person name="Wu W.L."/>
            <person name="Hsu J.L."/>
            <person name="Lin Y.F."/>
            <person name="Huang M.D."/>
            <person name="Li C.Y."/>
            <person name="Huang L."/>
            <person name="Wang Z.W."/>
            <person name="Zhao X."/>
            <person name="Zhong W.Y."/>
            <person name="Peng D.H."/>
            <person name="Ahmad S."/>
            <person name="Lan S."/>
            <person name="Zhang J.S."/>
            <person name="Tsai W.C."/>
            <person name="Van de Peer Y."/>
            <person name="Liu Z.J."/>
        </authorList>
    </citation>
    <scope>NUCLEOTIDE SEQUENCE</scope>
    <source>
        <strain evidence="4">CP</strain>
    </source>
</reference>
<keyword evidence="3" id="KW-0443">Lipid metabolism</keyword>
<dbReference type="EMBL" id="JAUJYO010000002">
    <property type="protein sequence ID" value="KAK1322691.1"/>
    <property type="molecule type" value="Genomic_DNA"/>
</dbReference>
<evidence type="ECO:0000313" key="4">
    <source>
        <dbReference type="EMBL" id="KAK1322691.1"/>
    </source>
</evidence>
<dbReference type="PANTHER" id="PTHR46020">
    <property type="entry name" value="OSJNBB0059K02.9 PROTEIN"/>
    <property type="match status" value="1"/>
</dbReference>
<protein>
    <submittedName>
        <fullName evidence="4">GDSL esterase/lipase</fullName>
    </submittedName>
</protein>
<proteinExistence type="inferred from homology"/>
<dbReference type="SUPFAM" id="SSF52266">
    <property type="entry name" value="SGNH hydrolase"/>
    <property type="match status" value="1"/>
</dbReference>
<gene>
    <name evidence="4" type="ORF">QJS10_CPA02g00943</name>
</gene>
<comment type="caution">
    <text evidence="4">The sequence shown here is derived from an EMBL/GenBank/DDBJ whole genome shotgun (WGS) entry which is preliminary data.</text>
</comment>
<dbReference type="PANTHER" id="PTHR46020:SF4">
    <property type="entry name" value="OS04G0650200 PROTEIN"/>
    <property type="match status" value="1"/>
</dbReference>
<sequence>MASMATEKMTKKNNLIILCFSFTFLTILVVGDRGGDGLTYHGRKQVGKLFVFGDSYADTGNMGKFIERPWSEPYGITFPGKPTGRFSDGRVFTDFVASYLNIRSPVPYKVRHTGKELLGYGMNFAVGGSGVFDTIDLQPNLTIQIDRFENQLKEGVFSEHDLRSSIAIVVISGNDYSTFQANGGTMDGLLQFIPRLVDQIKTDMKRVRKLGVRNIGITDLHPLGCTPDLTIIDSYRACNDSVNDMVDLHNAVLSAAVRELNEGFTDSKFLMLGVNQAFMSVINSKGEGKFKEVLKPCCAALDQQFSCSNTDFHGKKLYSLCSDRRSSFYWDSVHPTQAGWAAVAPQIRDVVLHLAKF</sequence>
<keyword evidence="5" id="KW-1185">Reference proteome</keyword>
<name>A0AAV9F9R6_ACOCL</name>